<evidence type="ECO:0000313" key="2">
    <source>
        <dbReference type="EMBL" id="MBP1838642.1"/>
    </source>
</evidence>
<dbReference type="Proteomes" id="UP001231587">
    <property type="component" value="Unassembled WGS sequence"/>
</dbReference>
<comment type="caution">
    <text evidence="2">The sequence shown here is derived from an EMBL/GenBank/DDBJ whole genome shotgun (WGS) entry which is preliminary data.</text>
</comment>
<dbReference type="RefSeq" id="WP_057781566.1">
    <property type="nucleotide sequence ID" value="NZ_JAGGJQ010000001.1"/>
</dbReference>
<keyword evidence="1" id="KW-0812">Transmembrane</keyword>
<keyword evidence="1" id="KW-0472">Membrane</keyword>
<dbReference type="EMBL" id="JAUSUU010000004">
    <property type="protein sequence ID" value="MDQ0335142.1"/>
    <property type="molecule type" value="Genomic_DNA"/>
</dbReference>
<protein>
    <submittedName>
        <fullName evidence="2">Uncharacterized protein</fullName>
    </submittedName>
</protein>
<organism evidence="2 4">
    <name type="scientific">Formosa algae</name>
    <dbReference type="NCBI Taxonomy" id="225843"/>
    <lineage>
        <taxon>Bacteria</taxon>
        <taxon>Pseudomonadati</taxon>
        <taxon>Bacteroidota</taxon>
        <taxon>Flavobacteriia</taxon>
        <taxon>Flavobacteriales</taxon>
        <taxon>Flavobacteriaceae</taxon>
        <taxon>Formosa</taxon>
    </lineage>
</organism>
<sequence length="261" mass="30609">MENTIDTSFFFIHRQIQDLKNIKLPKKFSYIIAPLLPVSSLIVGLNYAFDSYWVFVLIIPLILTFILGRASYYFLNSQNIFLISNILELLRLPTIAHRTNSEDVSHFFRGKIFEIKLKEEIIEVNIEEKEVDKISFSEAQSNMITKAFNALSKKIISDDNTLNDFIQAIKYSDLKEFEHINLELESKHCAVFLRSFFIPYVQLLTNKELTLNQASKLFKYRKKNSYRPINADSISKKPRQLSTQYQRITYEILLDELKKVS</sequence>
<feature type="transmembrane region" description="Helical" evidence="1">
    <location>
        <begin position="28"/>
        <end position="47"/>
    </location>
</feature>
<evidence type="ECO:0000313" key="5">
    <source>
        <dbReference type="Proteomes" id="UP001231587"/>
    </source>
</evidence>
<keyword evidence="5" id="KW-1185">Reference proteome</keyword>
<evidence type="ECO:0000256" key="1">
    <source>
        <dbReference type="SAM" id="Phobius"/>
    </source>
</evidence>
<dbReference type="OrthoDB" id="1427401at2"/>
<reference evidence="2" key="1">
    <citation type="submission" date="2021-03" db="EMBL/GenBank/DDBJ databases">
        <title>Genomic Encyclopedia of Type Strains, Phase IV (KMG-IV): sequencing the most valuable type-strain genomes for metagenomic binning, comparative biology and taxonomic classification.</title>
        <authorList>
            <person name="Goeker M."/>
        </authorList>
    </citation>
    <scope>NUCLEOTIDE SEQUENCE</scope>
    <source>
        <strain evidence="2">DSM 15523</strain>
        <strain evidence="3 5">DSM 16476</strain>
    </source>
</reference>
<feature type="transmembrane region" description="Helical" evidence="1">
    <location>
        <begin position="53"/>
        <end position="75"/>
    </location>
</feature>
<dbReference type="AlphaFoldDB" id="A0A9X0YHH0"/>
<proteinExistence type="predicted"/>
<dbReference type="Proteomes" id="UP001138672">
    <property type="component" value="Unassembled WGS sequence"/>
</dbReference>
<evidence type="ECO:0000313" key="3">
    <source>
        <dbReference type="EMBL" id="MDQ0335142.1"/>
    </source>
</evidence>
<name>A0A9X0YHH0_9FLAO</name>
<accession>A0A9X0YHH0</accession>
<dbReference type="EMBL" id="JAGGJQ010000001">
    <property type="protein sequence ID" value="MBP1838642.1"/>
    <property type="molecule type" value="Genomic_DNA"/>
</dbReference>
<evidence type="ECO:0000313" key="4">
    <source>
        <dbReference type="Proteomes" id="UP001138672"/>
    </source>
</evidence>
<gene>
    <name evidence="2" type="ORF">J2Z56_000538</name>
    <name evidence="3" type="ORF">J2Z57_001588</name>
</gene>
<keyword evidence="1" id="KW-1133">Transmembrane helix</keyword>